<dbReference type="Pfam" id="PF00975">
    <property type="entry name" value="Thioesterase"/>
    <property type="match status" value="1"/>
</dbReference>
<dbReference type="PANTHER" id="PTHR45527:SF1">
    <property type="entry name" value="FATTY ACID SYNTHASE"/>
    <property type="match status" value="1"/>
</dbReference>
<dbReference type="InterPro" id="IPR036736">
    <property type="entry name" value="ACP-like_sf"/>
</dbReference>
<feature type="domain" description="Carrier" evidence="4">
    <location>
        <begin position="139"/>
        <end position="214"/>
    </location>
</feature>
<dbReference type="InterPro" id="IPR009081">
    <property type="entry name" value="PP-bd_ACP"/>
</dbReference>
<dbReference type="AlphaFoldDB" id="A0A223NVK8"/>
<evidence type="ECO:0000256" key="3">
    <source>
        <dbReference type="ARBA" id="ARBA00022553"/>
    </source>
</evidence>
<dbReference type="InterPro" id="IPR001031">
    <property type="entry name" value="Thioesterase"/>
</dbReference>
<evidence type="ECO:0000256" key="1">
    <source>
        <dbReference type="ARBA" id="ARBA00001957"/>
    </source>
</evidence>
<dbReference type="GO" id="GO:0005737">
    <property type="term" value="C:cytoplasm"/>
    <property type="evidence" value="ECO:0007669"/>
    <property type="project" value="TreeGrafter"/>
</dbReference>
<dbReference type="InterPro" id="IPR045851">
    <property type="entry name" value="AMP-bd_C_sf"/>
</dbReference>
<dbReference type="Gene3D" id="3.30.300.30">
    <property type="match status" value="1"/>
</dbReference>
<dbReference type="Pfam" id="PF13193">
    <property type="entry name" value="AMP-binding_C"/>
    <property type="match status" value="1"/>
</dbReference>
<dbReference type="Gene3D" id="3.40.50.1820">
    <property type="entry name" value="alpha/beta hydrolase"/>
    <property type="match status" value="1"/>
</dbReference>
<dbReference type="Pfam" id="PF00550">
    <property type="entry name" value="PP-binding"/>
    <property type="match status" value="1"/>
</dbReference>
<dbReference type="KEGG" id="muc:MuYL_1970"/>
<reference evidence="5 6" key="1">
    <citation type="submission" date="2017-08" db="EMBL/GenBank/DDBJ databases">
        <title>Complete genome sequence of Mucilaginibacter sp. strain BJC16-A31.</title>
        <authorList>
            <consortium name="Henan University of Science and Technology"/>
            <person name="You X."/>
        </authorList>
    </citation>
    <scope>NUCLEOTIDE SEQUENCE [LARGE SCALE GENOMIC DNA]</scope>
    <source>
        <strain evidence="5 6">BJC16-A31</strain>
    </source>
</reference>
<comment type="cofactor">
    <cofactor evidence="1">
        <name>pantetheine 4'-phosphate</name>
        <dbReference type="ChEBI" id="CHEBI:47942"/>
    </cofactor>
</comment>
<keyword evidence="6" id="KW-1185">Reference proteome</keyword>
<dbReference type="SUPFAM" id="SSF53474">
    <property type="entry name" value="alpha/beta-Hydrolases"/>
    <property type="match status" value="1"/>
</dbReference>
<protein>
    <submittedName>
        <fullName evidence="5">Non-ribosomal peptide synthetase</fullName>
    </submittedName>
</protein>
<evidence type="ECO:0000259" key="4">
    <source>
        <dbReference type="PROSITE" id="PS50075"/>
    </source>
</evidence>
<dbReference type="RefSeq" id="WP_170309738.1">
    <property type="nucleotide sequence ID" value="NZ_CP022743.1"/>
</dbReference>
<dbReference type="InterPro" id="IPR020806">
    <property type="entry name" value="PKS_PP-bd"/>
</dbReference>
<evidence type="ECO:0000313" key="6">
    <source>
        <dbReference type="Proteomes" id="UP000215002"/>
    </source>
</evidence>
<sequence length="491" mass="55440">MYNTGDLGRFMPNGEIECLGRVDAQVKIRGYRIETGEIEYQLVNGTNIKEAVVISRPDNFGIDKLVAFVVVKSTNVMLSESAQIQAWKESLKNAVPDYMVPDNFIIIPEMPLTPNGKVDKKALAKYGVSNVDAGHGYVPPRTDIEKMVADIWAEYLGVEKIGVYDNFFELGGHSLIAVQVMTRIEKETGKRLPLAALFETSTVEKLALLLQMDGKSITWDSLVPIKPKGSKMPLYMVHGAGLNILLFNTLAMNMSPEQPVFGLQAKGLDGVEEPLTSIEEIAEHYINSILQQNPAGPYALAGYSFGGIIAFEMAKQLEALGKEVKMLAMFDTYAYRTPHYDAPITKVLKRGRFFKDKIKYAITSKNGLKDTVNDKRTSIKRRLIRAYWKLRYGKEQNQEGFFGYSNKIDEMNNFAEKRYQLTPYNIAVDVFRAENKTFYMDDFEYLGWKPYALKGVNIHKIPGEHNTIFKSPNDKVFAKVLQKCLDDAVKR</sequence>
<dbReference type="SUPFAM" id="SSF47336">
    <property type="entry name" value="ACP-like"/>
    <property type="match status" value="1"/>
</dbReference>
<dbReference type="EMBL" id="CP022743">
    <property type="protein sequence ID" value="ASU33866.1"/>
    <property type="molecule type" value="Genomic_DNA"/>
</dbReference>
<dbReference type="PANTHER" id="PTHR45527">
    <property type="entry name" value="NONRIBOSOMAL PEPTIDE SYNTHETASE"/>
    <property type="match status" value="1"/>
</dbReference>
<name>A0A223NVK8_9SPHI</name>
<organism evidence="5 6">
    <name type="scientific">Mucilaginibacter xinganensis</name>
    <dbReference type="NCBI Taxonomy" id="1234841"/>
    <lineage>
        <taxon>Bacteria</taxon>
        <taxon>Pseudomonadati</taxon>
        <taxon>Bacteroidota</taxon>
        <taxon>Sphingobacteriia</taxon>
        <taxon>Sphingobacteriales</taxon>
        <taxon>Sphingobacteriaceae</taxon>
        <taxon>Mucilaginibacter</taxon>
    </lineage>
</organism>
<keyword evidence="2" id="KW-0596">Phosphopantetheine</keyword>
<dbReference type="SMART" id="SM00823">
    <property type="entry name" value="PKS_PP"/>
    <property type="match status" value="1"/>
</dbReference>
<dbReference type="Gene3D" id="3.40.50.12780">
    <property type="entry name" value="N-terminal domain of ligase-like"/>
    <property type="match status" value="1"/>
</dbReference>
<dbReference type="GO" id="GO:0043041">
    <property type="term" value="P:amino acid activation for nonribosomal peptide biosynthetic process"/>
    <property type="evidence" value="ECO:0007669"/>
    <property type="project" value="TreeGrafter"/>
</dbReference>
<dbReference type="PROSITE" id="PS50075">
    <property type="entry name" value="CARRIER"/>
    <property type="match status" value="1"/>
</dbReference>
<evidence type="ECO:0000256" key="2">
    <source>
        <dbReference type="ARBA" id="ARBA00022450"/>
    </source>
</evidence>
<dbReference type="Gene3D" id="1.10.1200.10">
    <property type="entry name" value="ACP-like"/>
    <property type="match status" value="1"/>
</dbReference>
<keyword evidence="3" id="KW-0597">Phosphoprotein</keyword>
<evidence type="ECO:0000313" key="5">
    <source>
        <dbReference type="EMBL" id="ASU33866.1"/>
    </source>
</evidence>
<proteinExistence type="predicted"/>
<gene>
    <name evidence="5" type="ORF">MuYL_1970</name>
</gene>
<dbReference type="InterPro" id="IPR025110">
    <property type="entry name" value="AMP-bd_C"/>
</dbReference>
<dbReference type="FunFam" id="1.10.1200.10:FF:000005">
    <property type="entry name" value="Nonribosomal peptide synthetase 1"/>
    <property type="match status" value="1"/>
</dbReference>
<dbReference type="GO" id="GO:0031177">
    <property type="term" value="F:phosphopantetheine binding"/>
    <property type="evidence" value="ECO:0007669"/>
    <property type="project" value="InterPro"/>
</dbReference>
<dbReference type="SUPFAM" id="SSF56801">
    <property type="entry name" value="Acetyl-CoA synthetase-like"/>
    <property type="match status" value="1"/>
</dbReference>
<accession>A0A223NVK8</accession>
<dbReference type="InterPro" id="IPR029058">
    <property type="entry name" value="AB_hydrolase_fold"/>
</dbReference>
<dbReference type="GO" id="GO:0044550">
    <property type="term" value="P:secondary metabolite biosynthetic process"/>
    <property type="evidence" value="ECO:0007669"/>
    <property type="project" value="TreeGrafter"/>
</dbReference>
<dbReference type="InterPro" id="IPR042099">
    <property type="entry name" value="ANL_N_sf"/>
</dbReference>
<dbReference type="Proteomes" id="UP000215002">
    <property type="component" value="Chromosome"/>
</dbReference>